<evidence type="ECO:0000256" key="10">
    <source>
        <dbReference type="SAM" id="MobiDB-lite"/>
    </source>
</evidence>
<name>A0A178W570_ARATH</name>
<evidence type="ECO:0000256" key="1">
    <source>
        <dbReference type="ARBA" id="ARBA00004609"/>
    </source>
</evidence>
<evidence type="ECO:0000256" key="7">
    <source>
        <dbReference type="ARBA" id="ARBA00023157"/>
    </source>
</evidence>
<keyword evidence="3" id="KW-1003">Cell membrane</keyword>
<keyword evidence="7" id="KW-1015">Disulfide bond</keyword>
<keyword evidence="4" id="KW-0336">GPI-anchor</keyword>
<dbReference type="GO" id="GO:0005886">
    <property type="term" value="C:plasma membrane"/>
    <property type="evidence" value="ECO:0007669"/>
    <property type="project" value="UniProtKB-SubCell"/>
</dbReference>
<feature type="chain" id="PRO_5008095594" description="Bifunctional inhibitor/plant lipid transfer protein/seed storage helical domain-containing protein" evidence="11">
    <location>
        <begin position="28"/>
        <end position="205"/>
    </location>
</feature>
<dbReference type="Gene3D" id="1.10.110.10">
    <property type="entry name" value="Plant lipid-transfer and hydrophobic proteins"/>
    <property type="match status" value="1"/>
</dbReference>
<dbReference type="SMART" id="SM00499">
    <property type="entry name" value="AAI"/>
    <property type="match status" value="1"/>
</dbReference>
<reference evidence="14" key="1">
    <citation type="journal article" date="2016" name="Proc. Natl. Acad. Sci. U.S.A.">
        <title>Chromosome-level assembly of Arabidopsis thaliana Ler reveals the extent of translocation and inversion polymorphisms.</title>
        <authorList>
            <person name="Zapata L."/>
            <person name="Ding J."/>
            <person name="Willing E.M."/>
            <person name="Hartwig B."/>
            <person name="Bezdan D."/>
            <person name="Jiao W.B."/>
            <person name="Patel V."/>
            <person name="Velikkakam James G."/>
            <person name="Koornneef M."/>
            <person name="Ossowski S."/>
            <person name="Schneeberger K."/>
        </authorList>
    </citation>
    <scope>NUCLEOTIDE SEQUENCE [LARGE SCALE GENOMIC DNA]</scope>
    <source>
        <strain evidence="14">cv. Landsberg erecta</strain>
    </source>
</reference>
<proteinExistence type="inferred from homology"/>
<dbReference type="CDD" id="cd00010">
    <property type="entry name" value="AAI_LTSS"/>
    <property type="match status" value="1"/>
</dbReference>
<evidence type="ECO:0000313" key="14">
    <source>
        <dbReference type="Proteomes" id="UP000078284"/>
    </source>
</evidence>
<evidence type="ECO:0000256" key="2">
    <source>
        <dbReference type="ARBA" id="ARBA00009748"/>
    </source>
</evidence>
<dbReference type="PANTHER" id="PTHR33044">
    <property type="entry name" value="BIFUNCTIONAL INHIBITOR/LIPID-TRANSFER PROTEIN/SEED STORAGE 2S ALBUMIN SUPERFAMILY PROTEIN-RELATED"/>
    <property type="match status" value="1"/>
</dbReference>
<evidence type="ECO:0000256" key="8">
    <source>
        <dbReference type="ARBA" id="ARBA00023180"/>
    </source>
</evidence>
<comment type="subcellular location">
    <subcellularLocation>
        <location evidence="1">Cell membrane</location>
        <topology evidence="1">Lipid-anchor</topology>
        <topology evidence="1">GPI-anchor</topology>
    </subcellularLocation>
</comment>
<accession>A0A178W570</accession>
<keyword evidence="5 11" id="KW-0732">Signal</keyword>
<dbReference type="InterPro" id="IPR016140">
    <property type="entry name" value="Bifunc_inhib/LTP/seed_store"/>
</dbReference>
<dbReference type="GO" id="GO:0098552">
    <property type="term" value="C:side of membrane"/>
    <property type="evidence" value="ECO:0007669"/>
    <property type="project" value="UniProtKB-KW"/>
</dbReference>
<evidence type="ECO:0000256" key="5">
    <source>
        <dbReference type="ARBA" id="ARBA00022729"/>
    </source>
</evidence>
<evidence type="ECO:0000256" key="9">
    <source>
        <dbReference type="ARBA" id="ARBA00023288"/>
    </source>
</evidence>
<keyword evidence="9" id="KW-0449">Lipoprotein</keyword>
<dbReference type="SUPFAM" id="SSF47699">
    <property type="entry name" value="Bifunctional inhibitor/lipid-transfer protein/seed storage 2S albumin"/>
    <property type="match status" value="1"/>
</dbReference>
<evidence type="ECO:0000256" key="11">
    <source>
        <dbReference type="SAM" id="SignalP"/>
    </source>
</evidence>
<dbReference type="Proteomes" id="UP000078284">
    <property type="component" value="Chromosome 1"/>
</dbReference>
<dbReference type="EMBL" id="LUHQ01000001">
    <property type="protein sequence ID" value="OAP12841.1"/>
    <property type="molecule type" value="Genomic_DNA"/>
</dbReference>
<dbReference type="Pfam" id="PF14368">
    <property type="entry name" value="LTP_2"/>
    <property type="match status" value="1"/>
</dbReference>
<feature type="domain" description="Bifunctional inhibitor/plant lipid transfer protein/seed storage helical" evidence="12">
    <location>
        <begin position="33"/>
        <end position="109"/>
    </location>
</feature>
<feature type="compositionally biased region" description="Low complexity" evidence="10">
    <location>
        <begin position="141"/>
        <end position="156"/>
    </location>
</feature>
<organism evidence="13 14">
    <name type="scientific">Arabidopsis thaliana</name>
    <name type="common">Mouse-ear cress</name>
    <dbReference type="NCBI Taxonomy" id="3702"/>
    <lineage>
        <taxon>Eukaryota</taxon>
        <taxon>Viridiplantae</taxon>
        <taxon>Streptophyta</taxon>
        <taxon>Embryophyta</taxon>
        <taxon>Tracheophyta</taxon>
        <taxon>Spermatophyta</taxon>
        <taxon>Magnoliopsida</taxon>
        <taxon>eudicotyledons</taxon>
        <taxon>Gunneridae</taxon>
        <taxon>Pentapetalae</taxon>
        <taxon>rosids</taxon>
        <taxon>malvids</taxon>
        <taxon>Brassicales</taxon>
        <taxon>Brassicaceae</taxon>
        <taxon>Camelineae</taxon>
        <taxon>Arabidopsis</taxon>
    </lineage>
</organism>
<protein>
    <recommendedName>
        <fullName evidence="12">Bifunctional inhibitor/plant lipid transfer protein/seed storage helical domain-containing protein</fullName>
    </recommendedName>
</protein>
<dbReference type="InterPro" id="IPR043325">
    <property type="entry name" value="LTSS"/>
</dbReference>
<dbReference type="InterPro" id="IPR036312">
    <property type="entry name" value="Bifun_inhib/LTP/seed_sf"/>
</dbReference>
<dbReference type="ExpressionAtlas" id="A0A178W570">
    <property type="expression patterns" value="baseline and differential"/>
</dbReference>
<feature type="compositionally biased region" description="Polar residues" evidence="10">
    <location>
        <begin position="127"/>
        <end position="138"/>
    </location>
</feature>
<feature type="region of interest" description="Disordered" evidence="10">
    <location>
        <begin position="120"/>
        <end position="182"/>
    </location>
</feature>
<evidence type="ECO:0000256" key="6">
    <source>
        <dbReference type="ARBA" id="ARBA00023136"/>
    </source>
</evidence>
<evidence type="ECO:0000256" key="4">
    <source>
        <dbReference type="ARBA" id="ARBA00022622"/>
    </source>
</evidence>
<gene>
    <name evidence="13" type="ordered locus">AXX17_At1g04880</name>
</gene>
<comment type="similarity">
    <text evidence="2">Belongs to the plant LTP family.</text>
</comment>
<evidence type="ECO:0000313" key="13">
    <source>
        <dbReference type="EMBL" id="OAP12841.1"/>
    </source>
</evidence>
<keyword evidence="8" id="KW-0325">Glycoprotein</keyword>
<evidence type="ECO:0000259" key="12">
    <source>
        <dbReference type="SMART" id="SM00499"/>
    </source>
</evidence>
<keyword evidence="6" id="KW-0472">Membrane</keyword>
<evidence type="ECO:0000256" key="3">
    <source>
        <dbReference type="ARBA" id="ARBA00022475"/>
    </source>
</evidence>
<comment type="caution">
    <text evidence="13">The sequence shown here is derived from an EMBL/GenBank/DDBJ whole genome shotgun (WGS) entry which is preliminary data.</text>
</comment>
<sequence length="205" mass="20604">MNSNSFLISAALIFSLLSSNSPTSILAQINTPCSPSMLSSVTGCTSFLTGGGSFPTSDCCGALKSLTGTGMDCLCLIVTAGVPISIPINRTLAISLPRACGIPGVPVQCKASAAPLPAPGPASFGPTTSPIDSQTSDPEGSASFRPPTSPTTSQTPNDKDLSGSGNGGDPMGFAPPPPSSSPSSSHSLKLSYLLFAFAFTIIKFI</sequence>
<feature type="signal peptide" evidence="11">
    <location>
        <begin position="1"/>
        <end position="27"/>
    </location>
</feature>
<dbReference type="AlphaFoldDB" id="A0A178W570"/>